<dbReference type="Gene3D" id="3.20.20.140">
    <property type="entry name" value="Metal-dependent hydrolases"/>
    <property type="match status" value="1"/>
</dbReference>
<dbReference type="AlphaFoldDB" id="A0A3D9ZZJ7"/>
<comment type="caution">
    <text evidence="2">The sequence shown here is derived from an EMBL/GenBank/DDBJ whole genome shotgun (WGS) entry which is preliminary data.</text>
</comment>
<dbReference type="GO" id="GO:0016787">
    <property type="term" value="F:hydrolase activity"/>
    <property type="evidence" value="ECO:0007669"/>
    <property type="project" value="InterPro"/>
</dbReference>
<sequence>MELLVDHHCHGVVRRDLDRAGFEARLTEADRPAPGTTLFDSSLGDALRRLCFPLLDLAPTATPEAYLERRVELGHAAVGRRLLHAAGLAAMLVDTGYTPEPLTSPAELGEAAGAAAYEVVRLEAVAEELATAGGSAASFAAALRAALAEAAGRPGTTAFKSVAAYRVGLGLGPERPSDAEVVAAAGRWLAAGGGRLADETLHRFLAFAALDTGLPLQFHTGLGDRDVDLRTCDPLLLAPWLRAAEATGVPVLLLHCYPFQRHAGYLAQVFPTVHMDLGLATHNVGARAAAVLAEALELCPYGKFLYSSDGFALPELHLLGAALFREVAGADLARRTTENAHRVYPAVGGRGPGR</sequence>
<organism evidence="2 3">
    <name type="scientific">Asanoa ferruginea</name>
    <dbReference type="NCBI Taxonomy" id="53367"/>
    <lineage>
        <taxon>Bacteria</taxon>
        <taxon>Bacillati</taxon>
        <taxon>Actinomycetota</taxon>
        <taxon>Actinomycetes</taxon>
        <taxon>Micromonosporales</taxon>
        <taxon>Micromonosporaceae</taxon>
        <taxon>Asanoa</taxon>
    </lineage>
</organism>
<dbReference type="InterPro" id="IPR006680">
    <property type="entry name" value="Amidohydro-rel"/>
</dbReference>
<evidence type="ECO:0000313" key="3">
    <source>
        <dbReference type="Proteomes" id="UP000256913"/>
    </source>
</evidence>
<proteinExistence type="predicted"/>
<evidence type="ECO:0000259" key="1">
    <source>
        <dbReference type="Pfam" id="PF04909"/>
    </source>
</evidence>
<evidence type="ECO:0000313" key="2">
    <source>
        <dbReference type="EMBL" id="REF99280.1"/>
    </source>
</evidence>
<accession>A0A3D9ZZJ7</accession>
<dbReference type="RefSeq" id="WP_116070472.1">
    <property type="nucleotide sequence ID" value="NZ_BONB01000002.1"/>
</dbReference>
<dbReference type="PANTHER" id="PTHR43383">
    <property type="entry name" value="NODULIN 6"/>
    <property type="match status" value="1"/>
</dbReference>
<feature type="domain" description="Amidohydrolase-related" evidence="1">
    <location>
        <begin position="88"/>
        <end position="345"/>
    </location>
</feature>
<dbReference type="Pfam" id="PF04909">
    <property type="entry name" value="Amidohydro_2"/>
    <property type="match status" value="1"/>
</dbReference>
<gene>
    <name evidence="2" type="ORF">DFJ67_5314</name>
</gene>
<dbReference type="SUPFAM" id="SSF51556">
    <property type="entry name" value="Metallo-dependent hydrolases"/>
    <property type="match status" value="1"/>
</dbReference>
<reference evidence="2 3" key="1">
    <citation type="submission" date="2018-08" db="EMBL/GenBank/DDBJ databases">
        <title>Sequencing the genomes of 1000 actinobacteria strains.</title>
        <authorList>
            <person name="Klenk H.-P."/>
        </authorList>
    </citation>
    <scope>NUCLEOTIDE SEQUENCE [LARGE SCALE GENOMIC DNA]</scope>
    <source>
        <strain evidence="2 3">DSM 44099</strain>
    </source>
</reference>
<keyword evidence="3" id="KW-1185">Reference proteome</keyword>
<dbReference type="InterPro" id="IPR032466">
    <property type="entry name" value="Metal_Hydrolase"/>
</dbReference>
<dbReference type="EMBL" id="QUMQ01000001">
    <property type="protein sequence ID" value="REF99280.1"/>
    <property type="molecule type" value="Genomic_DNA"/>
</dbReference>
<dbReference type="OrthoDB" id="8244441at2"/>
<name>A0A3D9ZZJ7_9ACTN</name>
<dbReference type="Proteomes" id="UP000256913">
    <property type="component" value="Unassembled WGS sequence"/>
</dbReference>
<dbReference type="PANTHER" id="PTHR43383:SF2">
    <property type="entry name" value="AMIDOHYDROLASE 2 FAMILY PROTEIN"/>
    <property type="match status" value="1"/>
</dbReference>
<protein>
    <recommendedName>
        <fullName evidence="1">Amidohydrolase-related domain-containing protein</fullName>
    </recommendedName>
</protein>